<comment type="caution">
    <text evidence="3">The sequence shown here is derived from an EMBL/GenBank/DDBJ whole genome shotgun (WGS) entry which is preliminary data.</text>
</comment>
<feature type="transmembrane region" description="Helical" evidence="2">
    <location>
        <begin position="191"/>
        <end position="216"/>
    </location>
</feature>
<dbReference type="EMBL" id="AHZP02001008">
    <property type="protein sequence ID" value="KYK68799.1"/>
    <property type="molecule type" value="Genomic_DNA"/>
</dbReference>
<dbReference type="AlphaFoldDB" id="A0A151HHI3"/>
<feature type="compositionally biased region" description="Low complexity" evidence="1">
    <location>
        <begin position="17"/>
        <end position="29"/>
    </location>
</feature>
<keyword evidence="2 3" id="KW-0812">Transmembrane</keyword>
<evidence type="ECO:0000313" key="4">
    <source>
        <dbReference type="Proteomes" id="UP000075225"/>
    </source>
</evidence>
<evidence type="ECO:0000256" key="1">
    <source>
        <dbReference type="SAM" id="MobiDB-lite"/>
    </source>
</evidence>
<organism evidence="3 4">
    <name type="scientific">Toxoplasma gondii TgCatPRC2</name>
    <dbReference type="NCBI Taxonomy" id="1130821"/>
    <lineage>
        <taxon>Eukaryota</taxon>
        <taxon>Sar</taxon>
        <taxon>Alveolata</taxon>
        <taxon>Apicomplexa</taxon>
        <taxon>Conoidasida</taxon>
        <taxon>Coccidia</taxon>
        <taxon>Eucoccidiorida</taxon>
        <taxon>Eimeriorina</taxon>
        <taxon>Sarcocystidae</taxon>
        <taxon>Toxoplasma</taxon>
    </lineage>
</organism>
<reference evidence="4" key="1">
    <citation type="submission" date="2016-03" db="EMBL/GenBank/DDBJ databases">
        <authorList>
            <person name="Sibley D."/>
            <person name="Venepally P."/>
            <person name="Karamycheva S."/>
            <person name="Hadjithomas M."/>
            <person name="Khan A."/>
            <person name="Brunk B."/>
            <person name="Roos D."/>
            <person name="Caler E."/>
            <person name="Lorenzi H."/>
        </authorList>
    </citation>
    <scope>NUCLEOTIDE SEQUENCE [LARGE SCALE GENOMIC DNA]</scope>
    <source>
        <strain evidence="4">TgCatPRC2</strain>
    </source>
</reference>
<sequence length="319" mass="35104">MSSSDRVPDGGLEQSLQSSQTFPSSQDSSVQHPTVDGRTREEFKVTEAEDAGKGENGFLCDAHPFLHRPRLLKVLSRILCGDENVWTPSSSPQHRIPRHVDAGDSRNLGVVDSSSTSCSHFSLPPTSPAPSLPSCPPVASSGGSFIMALAFGSTVWWCWRSLRTVEKELSRRYANTAYQIRRPDALSNRIVAFKYLVGGGLAIPLLALGACAVTSFRRKTPRASEAIEKMCVTSRNVDAQQRESENSATASVPAIKKLPNSWELALRERVQLFSKGYREFITVVMPQQEAWRQWASAARPGQSTGPLAFSYRHRERSDG</sequence>
<gene>
    <name evidence="3" type="ORF">TGPRC2_213490</name>
</gene>
<feature type="region of interest" description="Disordered" evidence="1">
    <location>
        <begin position="296"/>
        <end position="319"/>
    </location>
</feature>
<evidence type="ECO:0000256" key="2">
    <source>
        <dbReference type="SAM" id="Phobius"/>
    </source>
</evidence>
<protein>
    <submittedName>
        <fullName evidence="3">Putative transmembrane protein</fullName>
    </submittedName>
</protein>
<name>A0A151HHI3_TOXGO</name>
<dbReference type="OrthoDB" id="345965at2759"/>
<dbReference type="VEuPathDB" id="ToxoDB:TGPRC2_213490"/>
<keyword evidence="2" id="KW-0472">Membrane</keyword>
<keyword evidence="2" id="KW-1133">Transmembrane helix</keyword>
<proteinExistence type="predicted"/>
<dbReference type="Proteomes" id="UP000075225">
    <property type="component" value="Unassembled WGS sequence"/>
</dbReference>
<evidence type="ECO:0000313" key="3">
    <source>
        <dbReference type="EMBL" id="KYK68799.1"/>
    </source>
</evidence>
<feature type="region of interest" description="Disordered" evidence="1">
    <location>
        <begin position="1"/>
        <end position="41"/>
    </location>
</feature>
<accession>A0A151HHI3</accession>